<proteinExistence type="predicted"/>
<accession>A0A2N7VZ25</accession>
<dbReference type="AlphaFoldDB" id="A0A2N7VZ25"/>
<dbReference type="RefSeq" id="WP_102611121.1">
    <property type="nucleotide sequence ID" value="NZ_CADIKD010000014.1"/>
</dbReference>
<sequence>MNDQSMNDQSGLHDFDFLIGDWTVAHQRLKQRLAGCTEWEAFGGTMKLWSLVGSQVNIDDNVIELPSGAYRAASLRSFDLTTGQWAIRWIDSRHPHQVDPAVVGRFQDGIGTFLGTDIFEGRPIKIRFVWSDIAPDSATWQQAFSDDGGATWETNWVMKFQRA</sequence>
<keyword evidence="2" id="KW-1185">Reference proteome</keyword>
<dbReference type="Proteomes" id="UP000235347">
    <property type="component" value="Unassembled WGS sequence"/>
</dbReference>
<evidence type="ECO:0000313" key="1">
    <source>
        <dbReference type="EMBL" id="PMS22401.1"/>
    </source>
</evidence>
<organism evidence="1 2">
    <name type="scientific">Trinickia soli</name>
    <dbReference type="NCBI Taxonomy" id="380675"/>
    <lineage>
        <taxon>Bacteria</taxon>
        <taxon>Pseudomonadati</taxon>
        <taxon>Pseudomonadota</taxon>
        <taxon>Betaproteobacteria</taxon>
        <taxon>Burkholderiales</taxon>
        <taxon>Burkholderiaceae</taxon>
        <taxon>Trinickia</taxon>
    </lineage>
</organism>
<comment type="caution">
    <text evidence="1">The sequence shown here is derived from an EMBL/GenBank/DDBJ whole genome shotgun (WGS) entry which is preliminary data.</text>
</comment>
<gene>
    <name evidence="1" type="ORF">C0Z19_17015</name>
</gene>
<dbReference type="EMBL" id="PNYB01000014">
    <property type="protein sequence ID" value="PMS22401.1"/>
    <property type="molecule type" value="Genomic_DNA"/>
</dbReference>
<name>A0A2N7VZ25_9BURK</name>
<reference evidence="1 2" key="1">
    <citation type="submission" date="2018-01" db="EMBL/GenBank/DDBJ databases">
        <title>Whole genome analyses suggest that Burkholderia sensu lato contains two further novel genera in the rhizoxinica-symbiotica group Mycetohabitans gen. nov., and Trinickia gen. nov.: implications for the evolution of diazotrophy and nodulation in the Burkholderiaceae.</title>
        <authorList>
            <person name="Estrada-de los Santos P."/>
            <person name="Palmer M."/>
            <person name="Chavez-Ramirez B."/>
            <person name="Beukes C."/>
            <person name="Steenkamp E.T."/>
            <person name="Hirsch A.M."/>
            <person name="Manyaka P."/>
            <person name="Maluk M."/>
            <person name="Lafos M."/>
            <person name="Crook M."/>
            <person name="Gross E."/>
            <person name="Simon M.F."/>
            <person name="Bueno dos Reis Junior F."/>
            <person name="Poole P.S."/>
            <person name="Venter S.N."/>
            <person name="James E.K."/>
        </authorList>
    </citation>
    <scope>NUCLEOTIDE SEQUENCE [LARGE SCALE GENOMIC DNA]</scope>
    <source>
        <strain evidence="1 2">GP25-8</strain>
    </source>
</reference>
<protein>
    <submittedName>
        <fullName evidence="1">DUF1579 domain-containing protein</fullName>
    </submittedName>
</protein>
<evidence type="ECO:0000313" key="2">
    <source>
        <dbReference type="Proteomes" id="UP000235347"/>
    </source>
</evidence>